<dbReference type="GO" id="GO:0016209">
    <property type="term" value="F:antioxidant activity"/>
    <property type="evidence" value="ECO:0007669"/>
    <property type="project" value="InterPro"/>
</dbReference>
<gene>
    <name evidence="8" type="ORF">C5O19_18465</name>
</gene>
<dbReference type="GO" id="GO:0017004">
    <property type="term" value="P:cytochrome complex assembly"/>
    <property type="evidence" value="ECO:0007669"/>
    <property type="project" value="UniProtKB-KW"/>
</dbReference>
<evidence type="ECO:0000256" key="5">
    <source>
        <dbReference type="SAM" id="Coils"/>
    </source>
</evidence>
<dbReference type="CDD" id="cd02966">
    <property type="entry name" value="TlpA_like_family"/>
    <property type="match status" value="1"/>
</dbReference>
<dbReference type="InterPro" id="IPR017937">
    <property type="entry name" value="Thioredoxin_CS"/>
</dbReference>
<evidence type="ECO:0000256" key="1">
    <source>
        <dbReference type="ARBA" id="ARBA00004196"/>
    </source>
</evidence>
<feature type="coiled-coil region" evidence="5">
    <location>
        <begin position="118"/>
        <end position="152"/>
    </location>
</feature>
<dbReference type="RefSeq" id="WP_104714860.1">
    <property type="nucleotide sequence ID" value="NZ_PTRA01000003.1"/>
</dbReference>
<evidence type="ECO:0000256" key="6">
    <source>
        <dbReference type="SAM" id="SignalP"/>
    </source>
</evidence>
<keyword evidence="4" id="KW-0676">Redox-active center</keyword>
<dbReference type="OrthoDB" id="6399635at2"/>
<dbReference type="PROSITE" id="PS00194">
    <property type="entry name" value="THIOREDOXIN_1"/>
    <property type="match status" value="1"/>
</dbReference>
<name>A0A2S7IJ72_9BACT</name>
<accession>A0A2S7IJ72</accession>
<sequence length="370" mass="41626">MKLIFFTILFLWTLTGFAQQDTYHIQGQVQNPNVNEKAYLQIVNDRGLPVSIDSSVITSQGFEMKGKVLDGGGFYRLLLGGSKPLILLLEGGENLQVEADVKAPQATKVTGSKNMAYYDQLNAMAAAFKNQVDRLNLSYERATQKKDKAAQQKIQQQFEQGQTDMVTKVKALLPEMGTSLAALYATNFLNQEQDFEVFEQLADRFEKEKPNVKIYKAFIATVRRVQTSRKGLSIGSPAPEINLPDPQQKIVSLSSLRGKYVLIDFWAGWCGPCRRENPNVVRLYNQYKDKGFTIYGVSLDSDRKMWTDAIQKDGLTWTQVSDLKYFDSAAAIDYGIQHIPFTVLIDPQGKVIAKELRGEALEAKLKELMP</sequence>
<dbReference type="InterPro" id="IPR025380">
    <property type="entry name" value="DUF4369"/>
</dbReference>
<evidence type="ECO:0000256" key="3">
    <source>
        <dbReference type="ARBA" id="ARBA00023157"/>
    </source>
</evidence>
<keyword evidence="5" id="KW-0175">Coiled coil</keyword>
<protein>
    <submittedName>
        <fullName evidence="8">Alkyl hydroperoxide reductase</fullName>
    </submittedName>
</protein>
<dbReference type="PANTHER" id="PTHR42852">
    <property type="entry name" value="THIOL:DISULFIDE INTERCHANGE PROTEIN DSBE"/>
    <property type="match status" value="1"/>
</dbReference>
<dbReference type="AlphaFoldDB" id="A0A2S7IJ72"/>
<feature type="chain" id="PRO_5015522344" evidence="6">
    <location>
        <begin position="19"/>
        <end position="370"/>
    </location>
</feature>
<proteinExistence type="predicted"/>
<comment type="subcellular location">
    <subcellularLocation>
        <location evidence="1">Cell envelope</location>
    </subcellularLocation>
</comment>
<dbReference type="Proteomes" id="UP000239590">
    <property type="component" value="Unassembled WGS sequence"/>
</dbReference>
<evidence type="ECO:0000313" key="9">
    <source>
        <dbReference type="Proteomes" id="UP000239590"/>
    </source>
</evidence>
<organism evidence="8 9">
    <name type="scientific">Siphonobacter curvatus</name>
    <dbReference type="NCBI Taxonomy" id="2094562"/>
    <lineage>
        <taxon>Bacteria</taxon>
        <taxon>Pseudomonadati</taxon>
        <taxon>Bacteroidota</taxon>
        <taxon>Cytophagia</taxon>
        <taxon>Cytophagales</taxon>
        <taxon>Cytophagaceae</taxon>
        <taxon>Siphonobacter</taxon>
    </lineage>
</organism>
<evidence type="ECO:0000259" key="7">
    <source>
        <dbReference type="PROSITE" id="PS51352"/>
    </source>
</evidence>
<evidence type="ECO:0000313" key="8">
    <source>
        <dbReference type="EMBL" id="PQA56326.1"/>
    </source>
</evidence>
<dbReference type="PANTHER" id="PTHR42852:SF6">
    <property type="entry name" value="THIOL:DISULFIDE INTERCHANGE PROTEIN DSBE"/>
    <property type="match status" value="1"/>
</dbReference>
<keyword evidence="6" id="KW-0732">Signal</keyword>
<comment type="caution">
    <text evidence="8">The sequence shown here is derived from an EMBL/GenBank/DDBJ whole genome shotgun (WGS) entry which is preliminary data.</text>
</comment>
<dbReference type="InterPro" id="IPR000866">
    <property type="entry name" value="AhpC/TSA"/>
</dbReference>
<feature type="domain" description="Thioredoxin" evidence="7">
    <location>
        <begin position="232"/>
        <end position="370"/>
    </location>
</feature>
<evidence type="ECO:0000256" key="4">
    <source>
        <dbReference type="ARBA" id="ARBA00023284"/>
    </source>
</evidence>
<dbReference type="Pfam" id="PF14289">
    <property type="entry name" value="DUF4369"/>
    <property type="match status" value="1"/>
</dbReference>
<keyword evidence="3" id="KW-1015">Disulfide bond</keyword>
<keyword evidence="2" id="KW-0201">Cytochrome c-type biogenesis</keyword>
<evidence type="ECO:0000256" key="2">
    <source>
        <dbReference type="ARBA" id="ARBA00022748"/>
    </source>
</evidence>
<dbReference type="InterPro" id="IPR036249">
    <property type="entry name" value="Thioredoxin-like_sf"/>
</dbReference>
<reference evidence="9" key="1">
    <citation type="submission" date="2018-02" db="EMBL/GenBank/DDBJ databases">
        <title>Genome sequencing of Solimonas sp. HR-BB.</title>
        <authorList>
            <person name="Lee Y."/>
            <person name="Jeon C.O."/>
        </authorList>
    </citation>
    <scope>NUCLEOTIDE SEQUENCE [LARGE SCALE GENOMIC DNA]</scope>
    <source>
        <strain evidence="9">HR-U</strain>
    </source>
</reference>
<dbReference type="Pfam" id="PF00578">
    <property type="entry name" value="AhpC-TSA"/>
    <property type="match status" value="1"/>
</dbReference>
<dbReference type="InterPro" id="IPR050553">
    <property type="entry name" value="Thioredoxin_ResA/DsbE_sf"/>
</dbReference>
<dbReference type="GO" id="GO:0016491">
    <property type="term" value="F:oxidoreductase activity"/>
    <property type="evidence" value="ECO:0007669"/>
    <property type="project" value="InterPro"/>
</dbReference>
<dbReference type="InterPro" id="IPR013766">
    <property type="entry name" value="Thioredoxin_domain"/>
</dbReference>
<dbReference type="Gene3D" id="3.40.30.10">
    <property type="entry name" value="Glutaredoxin"/>
    <property type="match status" value="1"/>
</dbReference>
<feature type="signal peptide" evidence="6">
    <location>
        <begin position="1"/>
        <end position="18"/>
    </location>
</feature>
<keyword evidence="9" id="KW-1185">Reference proteome</keyword>
<dbReference type="SUPFAM" id="SSF52833">
    <property type="entry name" value="Thioredoxin-like"/>
    <property type="match status" value="1"/>
</dbReference>
<dbReference type="PROSITE" id="PS51352">
    <property type="entry name" value="THIOREDOXIN_2"/>
    <property type="match status" value="1"/>
</dbReference>
<dbReference type="EMBL" id="PTRA01000003">
    <property type="protein sequence ID" value="PQA56326.1"/>
    <property type="molecule type" value="Genomic_DNA"/>
</dbReference>
<dbReference type="GO" id="GO:0030313">
    <property type="term" value="C:cell envelope"/>
    <property type="evidence" value="ECO:0007669"/>
    <property type="project" value="UniProtKB-SubCell"/>
</dbReference>